<organism evidence="1 2">
    <name type="scientific">Leucobacter luti</name>
    <dbReference type="NCBI Taxonomy" id="340320"/>
    <lineage>
        <taxon>Bacteria</taxon>
        <taxon>Bacillati</taxon>
        <taxon>Actinomycetota</taxon>
        <taxon>Actinomycetes</taxon>
        <taxon>Micrococcales</taxon>
        <taxon>Microbacteriaceae</taxon>
        <taxon>Leucobacter</taxon>
    </lineage>
</organism>
<accession>A0A4R6RS07</accession>
<dbReference type="Proteomes" id="UP000295601">
    <property type="component" value="Unassembled WGS sequence"/>
</dbReference>
<keyword evidence="2" id="KW-1185">Reference proteome</keyword>
<evidence type="ECO:0000313" key="2">
    <source>
        <dbReference type="Proteomes" id="UP000295601"/>
    </source>
</evidence>
<comment type="caution">
    <text evidence="1">The sequence shown here is derived from an EMBL/GenBank/DDBJ whole genome shotgun (WGS) entry which is preliminary data.</text>
</comment>
<proteinExistence type="predicted"/>
<evidence type="ECO:0000313" key="1">
    <source>
        <dbReference type="EMBL" id="TDP89572.1"/>
    </source>
</evidence>
<protein>
    <submittedName>
        <fullName evidence="1">Uncharacterized protein</fullName>
    </submittedName>
</protein>
<gene>
    <name evidence="1" type="ORF">EDF62_3325</name>
</gene>
<name>A0A4R6RS07_9MICO</name>
<dbReference type="AlphaFoldDB" id="A0A4R6RS07"/>
<reference evidence="1 2" key="1">
    <citation type="submission" date="2019-03" db="EMBL/GenBank/DDBJ databases">
        <title>Genomic analyses of the natural microbiome of Caenorhabditis elegans.</title>
        <authorList>
            <person name="Samuel B."/>
        </authorList>
    </citation>
    <scope>NUCLEOTIDE SEQUENCE [LARGE SCALE GENOMIC DNA]</scope>
    <source>
        <strain evidence="1 2">JUb18</strain>
    </source>
</reference>
<dbReference type="EMBL" id="SNYA01000009">
    <property type="protein sequence ID" value="TDP89572.1"/>
    <property type="molecule type" value="Genomic_DNA"/>
</dbReference>
<sequence>MLEIYAGGIMKEEDMTEPKPGPKVFEVHRRTKDDELFDVLTEIPEPSDRFMSVAIRSQRTGRTHWVTTGGLMRKYDRIS</sequence>